<accession>A0ABR1CJ31</accession>
<protein>
    <submittedName>
        <fullName evidence="1">Uncharacterized protein</fullName>
    </submittedName>
</protein>
<evidence type="ECO:0000313" key="2">
    <source>
        <dbReference type="Proteomes" id="UP001303046"/>
    </source>
</evidence>
<gene>
    <name evidence="1" type="primary">Necator_chrII.g8286</name>
    <name evidence="1" type="ORF">RB195_020492</name>
</gene>
<proteinExistence type="predicted"/>
<organism evidence="1 2">
    <name type="scientific">Necator americanus</name>
    <name type="common">Human hookworm</name>
    <dbReference type="NCBI Taxonomy" id="51031"/>
    <lineage>
        <taxon>Eukaryota</taxon>
        <taxon>Metazoa</taxon>
        <taxon>Ecdysozoa</taxon>
        <taxon>Nematoda</taxon>
        <taxon>Chromadorea</taxon>
        <taxon>Rhabditida</taxon>
        <taxon>Rhabditina</taxon>
        <taxon>Rhabditomorpha</taxon>
        <taxon>Strongyloidea</taxon>
        <taxon>Ancylostomatidae</taxon>
        <taxon>Bunostominae</taxon>
        <taxon>Necator</taxon>
    </lineage>
</organism>
<name>A0ABR1CJ31_NECAM</name>
<comment type="caution">
    <text evidence="1">The sequence shown here is derived from an EMBL/GenBank/DDBJ whole genome shotgun (WGS) entry which is preliminary data.</text>
</comment>
<evidence type="ECO:0000313" key="1">
    <source>
        <dbReference type="EMBL" id="KAK6738412.1"/>
    </source>
</evidence>
<keyword evidence="2" id="KW-1185">Reference proteome</keyword>
<sequence length="68" mass="7928">MSTRADSNLRSIVHEAEPLTATLHTPHQKDMVTEYKFMTERRNVVFTDLFVVLFSCEIKPCRSIFLLL</sequence>
<reference evidence="1 2" key="1">
    <citation type="submission" date="2023-08" db="EMBL/GenBank/DDBJ databases">
        <title>A Necator americanus chromosomal reference genome.</title>
        <authorList>
            <person name="Ilik V."/>
            <person name="Petrzelkova K.J."/>
            <person name="Pardy F."/>
            <person name="Fuh T."/>
            <person name="Niatou-Singa F.S."/>
            <person name="Gouil Q."/>
            <person name="Baker L."/>
            <person name="Ritchie M.E."/>
            <person name="Jex A.R."/>
            <person name="Gazzola D."/>
            <person name="Li H."/>
            <person name="Toshio Fujiwara R."/>
            <person name="Zhan B."/>
            <person name="Aroian R.V."/>
            <person name="Pafco B."/>
            <person name="Schwarz E.M."/>
        </authorList>
    </citation>
    <scope>NUCLEOTIDE SEQUENCE [LARGE SCALE GENOMIC DNA]</scope>
    <source>
        <strain evidence="1 2">Aroian</strain>
        <tissue evidence="1">Whole animal</tissue>
    </source>
</reference>
<dbReference type="EMBL" id="JAVFWL010000002">
    <property type="protein sequence ID" value="KAK6738412.1"/>
    <property type="molecule type" value="Genomic_DNA"/>
</dbReference>
<dbReference type="Proteomes" id="UP001303046">
    <property type="component" value="Unassembled WGS sequence"/>
</dbReference>